<feature type="compositionally biased region" description="Polar residues" evidence="1">
    <location>
        <begin position="66"/>
        <end position="75"/>
    </location>
</feature>
<gene>
    <name evidence="2" type="ORF">BJ554DRAFT_6136</name>
</gene>
<proteinExistence type="predicted"/>
<evidence type="ECO:0000256" key="1">
    <source>
        <dbReference type="SAM" id="MobiDB-lite"/>
    </source>
</evidence>
<feature type="compositionally biased region" description="Acidic residues" evidence="1">
    <location>
        <begin position="159"/>
        <end position="168"/>
    </location>
</feature>
<feature type="compositionally biased region" description="Basic residues" evidence="1">
    <location>
        <begin position="136"/>
        <end position="153"/>
    </location>
</feature>
<dbReference type="Proteomes" id="UP000673691">
    <property type="component" value="Unassembled WGS sequence"/>
</dbReference>
<keyword evidence="3" id="KW-1185">Reference proteome</keyword>
<feature type="compositionally biased region" description="Basic and acidic residues" evidence="1">
    <location>
        <begin position="40"/>
        <end position="59"/>
    </location>
</feature>
<evidence type="ECO:0000313" key="3">
    <source>
        <dbReference type="Proteomes" id="UP000673691"/>
    </source>
</evidence>
<accession>A0A8H7ZY08</accession>
<feature type="non-terminal residue" evidence="2">
    <location>
        <position position="378"/>
    </location>
</feature>
<reference evidence="2 3" key="1">
    <citation type="journal article" name="Sci. Rep.">
        <title>Genome-scale phylogenetic analyses confirm Olpidium as the closest living zoosporic fungus to the non-flagellated, terrestrial fungi.</title>
        <authorList>
            <person name="Chang Y."/>
            <person name="Rochon D."/>
            <person name="Sekimoto S."/>
            <person name="Wang Y."/>
            <person name="Chovatia M."/>
            <person name="Sandor L."/>
            <person name="Salamov A."/>
            <person name="Grigoriev I.V."/>
            <person name="Stajich J.E."/>
            <person name="Spatafora J.W."/>
        </authorList>
    </citation>
    <scope>NUCLEOTIDE SEQUENCE [LARGE SCALE GENOMIC DNA]</scope>
    <source>
        <strain evidence="2">S191</strain>
    </source>
</reference>
<organism evidence="2 3">
    <name type="scientific">Olpidium bornovanus</name>
    <dbReference type="NCBI Taxonomy" id="278681"/>
    <lineage>
        <taxon>Eukaryota</taxon>
        <taxon>Fungi</taxon>
        <taxon>Fungi incertae sedis</taxon>
        <taxon>Olpidiomycota</taxon>
        <taxon>Olpidiomycotina</taxon>
        <taxon>Olpidiomycetes</taxon>
        <taxon>Olpidiales</taxon>
        <taxon>Olpidiaceae</taxon>
        <taxon>Olpidium</taxon>
    </lineage>
</organism>
<sequence length="378" mass="42375">MELIQVDARKGERTLGASGKESSEDTSKQSALSVRTPRRAASDTERGSEFDVAKRLEKVEPEEDSQVGQQRNADSASADGYPSRSKAVLQPGNGQGGVERTKGPEYSVNKEVRTSDNALSLVAPDDADLEQDRNRREHRHNSRQTCRKIKNAHKSATSDESDSDSEDEAERRGRRYRRHRERRRRTTISSSSSPSSDKDSEPSHRSSRRHRRGTLNDDKALRKKLLDTIPKYDGTGGAAHLNLLIKKFETYIEIANYSETAPVLLASQNLRQFGGCLESARHAWISPKPSRLGRILNPQSRSNFYRPMLRIDPGAQREVYRGADCGHLPLTERDGYDRKLPTPCRKGSCRKSNHAEPAPFVLGDEVMLHSPRLINPGK</sequence>
<protein>
    <submittedName>
        <fullName evidence="2">Uncharacterized protein</fullName>
    </submittedName>
</protein>
<name>A0A8H7ZY08_9FUNG</name>
<feature type="compositionally biased region" description="Basic residues" evidence="1">
    <location>
        <begin position="172"/>
        <end position="186"/>
    </location>
</feature>
<comment type="caution">
    <text evidence="2">The sequence shown here is derived from an EMBL/GenBank/DDBJ whole genome shotgun (WGS) entry which is preliminary data.</text>
</comment>
<evidence type="ECO:0000313" key="2">
    <source>
        <dbReference type="EMBL" id="KAG5461638.1"/>
    </source>
</evidence>
<dbReference type="EMBL" id="JAEFCI010003351">
    <property type="protein sequence ID" value="KAG5461638.1"/>
    <property type="molecule type" value="Genomic_DNA"/>
</dbReference>
<feature type="compositionally biased region" description="Basic and acidic residues" evidence="1">
    <location>
        <begin position="99"/>
        <end position="114"/>
    </location>
</feature>
<dbReference type="AlphaFoldDB" id="A0A8H7ZY08"/>
<feature type="region of interest" description="Disordered" evidence="1">
    <location>
        <begin position="1"/>
        <end position="219"/>
    </location>
</feature>